<comment type="caution">
    <text evidence="1">The sequence shown here is derived from an EMBL/GenBank/DDBJ whole genome shotgun (WGS) entry which is preliminary data.</text>
</comment>
<reference evidence="1 2" key="1">
    <citation type="submission" date="2019-03" db="EMBL/GenBank/DDBJ databases">
        <title>Draft genome sequences of novel Actinobacteria.</title>
        <authorList>
            <person name="Sahin N."/>
            <person name="Ay H."/>
            <person name="Saygin H."/>
        </authorList>
    </citation>
    <scope>NUCLEOTIDE SEQUENCE [LARGE SCALE GENOMIC DNA]</scope>
    <source>
        <strain evidence="1 2">6K102</strain>
    </source>
</reference>
<keyword evidence="2" id="KW-1185">Reference proteome</keyword>
<dbReference type="AlphaFoldDB" id="A0A4R5F7M8"/>
<organism evidence="1 2">
    <name type="scientific">Nonomuraea mesophila</name>
    <dbReference type="NCBI Taxonomy" id="2530382"/>
    <lineage>
        <taxon>Bacteria</taxon>
        <taxon>Bacillati</taxon>
        <taxon>Actinomycetota</taxon>
        <taxon>Actinomycetes</taxon>
        <taxon>Streptosporangiales</taxon>
        <taxon>Streptosporangiaceae</taxon>
        <taxon>Nonomuraea</taxon>
    </lineage>
</organism>
<sequence>MSQGFEIDREAFGQHAVRMTAHGDDYAAAIQRLKERGYAEGGWGDTDGLLSLLMPAYAESVCLGLLAHDRLSAALRRTGYGMHEVRRNIDDAEPAGFTDASAYGRQEA</sequence>
<gene>
    <name evidence="1" type="ORF">E1295_25565</name>
</gene>
<dbReference type="EMBL" id="SMLD01000073">
    <property type="protein sequence ID" value="TDE44111.1"/>
    <property type="molecule type" value="Genomic_DNA"/>
</dbReference>
<protein>
    <submittedName>
        <fullName evidence="1">Uncharacterized protein</fullName>
    </submittedName>
</protein>
<dbReference type="Proteomes" id="UP000295136">
    <property type="component" value="Unassembled WGS sequence"/>
</dbReference>
<evidence type="ECO:0000313" key="1">
    <source>
        <dbReference type="EMBL" id="TDE44111.1"/>
    </source>
</evidence>
<accession>A0A4R5F7M8</accession>
<name>A0A4R5F7M8_9ACTN</name>
<dbReference type="RefSeq" id="WP_132633425.1">
    <property type="nucleotide sequence ID" value="NZ_SMLD01000073.1"/>
</dbReference>
<proteinExistence type="predicted"/>
<evidence type="ECO:0000313" key="2">
    <source>
        <dbReference type="Proteomes" id="UP000295136"/>
    </source>
</evidence>